<dbReference type="RefSeq" id="WP_043661904.1">
    <property type="nucleotide sequence ID" value="NZ_JSEG01000001.1"/>
</dbReference>
<dbReference type="EMBL" id="LRDH01000001">
    <property type="protein sequence ID" value="PPV17877.1"/>
    <property type="molecule type" value="Genomic_DNA"/>
</dbReference>
<organism evidence="1 2">
    <name type="scientific">Clostridium butyricum</name>
    <dbReference type="NCBI Taxonomy" id="1492"/>
    <lineage>
        <taxon>Bacteria</taxon>
        <taxon>Bacillati</taxon>
        <taxon>Bacillota</taxon>
        <taxon>Clostridia</taxon>
        <taxon>Eubacteriales</taxon>
        <taxon>Clostridiaceae</taxon>
        <taxon>Clostridium</taxon>
    </lineage>
</organism>
<reference evidence="1 2" key="1">
    <citation type="submission" date="2016-01" db="EMBL/GenBank/DDBJ databases">
        <title>Characterization of the Clostridium difficile lineages that are prevalent in Hong Kong and China.</title>
        <authorList>
            <person name="Kwok J.S.-L."/>
            <person name="Lam W.-Y."/>
            <person name="Ip M."/>
            <person name="Chan T.-F."/>
            <person name="Hawkey P.M."/>
            <person name="Tsui S.K.-W."/>
        </authorList>
    </citation>
    <scope>NUCLEOTIDE SEQUENCE [LARGE SCALE GENOMIC DNA]</scope>
    <source>
        <strain evidence="1 2">300064</strain>
    </source>
</reference>
<evidence type="ECO:0000313" key="2">
    <source>
        <dbReference type="Proteomes" id="UP000238081"/>
    </source>
</evidence>
<dbReference type="AlphaFoldDB" id="A0A0A6PTM2"/>
<proteinExistence type="predicted"/>
<gene>
    <name evidence="1" type="ORF">AWN73_00240</name>
</gene>
<dbReference type="Proteomes" id="UP000238081">
    <property type="component" value="Unassembled WGS sequence"/>
</dbReference>
<name>A0A0A6PTM2_CLOBU</name>
<evidence type="ECO:0000313" key="1">
    <source>
        <dbReference type="EMBL" id="PPV17877.1"/>
    </source>
</evidence>
<sequence length="70" mass="8370">MKYYLMTYSAEIRYSGNRVYFSKAIDTDPIDHFIRMKEEEGKQKLSHYTEFAINFVSEISKEQYSKLADN</sequence>
<comment type="caution">
    <text evidence="1">The sequence shown here is derived from an EMBL/GenBank/DDBJ whole genome shotgun (WGS) entry which is preliminary data.</text>
</comment>
<protein>
    <submittedName>
        <fullName evidence="1">Uncharacterized protein</fullName>
    </submittedName>
</protein>
<accession>A0A0A6PTM2</accession>